<proteinExistence type="predicted"/>
<organism evidence="3 4">
    <name type="scientific">Prorocentrum cordatum</name>
    <dbReference type="NCBI Taxonomy" id="2364126"/>
    <lineage>
        <taxon>Eukaryota</taxon>
        <taxon>Sar</taxon>
        <taxon>Alveolata</taxon>
        <taxon>Dinophyceae</taxon>
        <taxon>Prorocentrales</taxon>
        <taxon>Prorocentraceae</taxon>
        <taxon>Prorocentrum</taxon>
    </lineage>
</organism>
<evidence type="ECO:0000313" key="4">
    <source>
        <dbReference type="Proteomes" id="UP001189429"/>
    </source>
</evidence>
<keyword evidence="2" id="KW-0472">Membrane</keyword>
<accession>A0ABN9SP91</accession>
<gene>
    <name evidence="3" type="ORF">PCOR1329_LOCUS31288</name>
</gene>
<evidence type="ECO:0000313" key="3">
    <source>
        <dbReference type="EMBL" id="CAK0833674.1"/>
    </source>
</evidence>
<dbReference type="EMBL" id="CAUYUJ010012270">
    <property type="protein sequence ID" value="CAK0833674.1"/>
    <property type="molecule type" value="Genomic_DNA"/>
</dbReference>
<keyword evidence="2" id="KW-1133">Transmembrane helix</keyword>
<feature type="compositionally biased region" description="Low complexity" evidence="1">
    <location>
        <begin position="18"/>
        <end position="44"/>
    </location>
</feature>
<feature type="compositionally biased region" description="Basic and acidic residues" evidence="1">
    <location>
        <begin position="170"/>
        <end position="183"/>
    </location>
</feature>
<feature type="compositionally biased region" description="Basic and acidic residues" evidence="1">
    <location>
        <begin position="62"/>
        <end position="71"/>
    </location>
</feature>
<feature type="compositionally biased region" description="Basic residues" evidence="1">
    <location>
        <begin position="110"/>
        <end position="135"/>
    </location>
</feature>
<comment type="caution">
    <text evidence="3">The sequence shown here is derived from an EMBL/GenBank/DDBJ whole genome shotgun (WGS) entry which is preliminary data.</text>
</comment>
<feature type="region of interest" description="Disordered" evidence="1">
    <location>
        <begin position="1"/>
        <end position="239"/>
    </location>
</feature>
<feature type="compositionally biased region" description="Basic residues" evidence="1">
    <location>
        <begin position="144"/>
        <end position="157"/>
    </location>
</feature>
<protein>
    <submittedName>
        <fullName evidence="3">Uncharacterized protein</fullName>
    </submittedName>
</protein>
<keyword evidence="2" id="KW-0812">Transmembrane</keyword>
<name>A0ABN9SP91_9DINO</name>
<evidence type="ECO:0000256" key="1">
    <source>
        <dbReference type="SAM" id="MobiDB-lite"/>
    </source>
</evidence>
<sequence length="303" mass="34154">MPVLGRLQRRSSSALDRSPAPAWPLVVPPRVVRGPSWLEALAPEAPEKPPHQAPPRGPGHHGRPEGRELRAAWHLRAGPARPAAGLRRPSGQQRPRRGRRRGARGGGAPWRRHGAGARHARQLRPSPRQRRRGRRAAGADRGARARGNRGRGHPRRRQGQDQEPEQGGADPREAPVQRRVRDVPRRRRHPHQPERGPGHRGAVRRLPTAQHHRQPRGLHQRPDDLRRPQGHLRGPRRSTICRSINVRRSARLSWADAGLPPSALQALGGVSGDDARHPRGFPRVNFCAMVRSFFFFFFFFFFV</sequence>
<dbReference type="Proteomes" id="UP001189429">
    <property type="component" value="Unassembled WGS sequence"/>
</dbReference>
<reference evidence="3" key="1">
    <citation type="submission" date="2023-10" db="EMBL/GenBank/DDBJ databases">
        <authorList>
            <person name="Chen Y."/>
            <person name="Shah S."/>
            <person name="Dougan E. K."/>
            <person name="Thang M."/>
            <person name="Chan C."/>
        </authorList>
    </citation>
    <scope>NUCLEOTIDE SEQUENCE [LARGE SCALE GENOMIC DNA]</scope>
</reference>
<keyword evidence="4" id="KW-1185">Reference proteome</keyword>
<feature type="compositionally biased region" description="Low complexity" evidence="1">
    <location>
        <begin position="75"/>
        <end position="93"/>
    </location>
</feature>
<feature type="transmembrane region" description="Helical" evidence="2">
    <location>
        <begin position="284"/>
        <end position="302"/>
    </location>
</feature>
<feature type="compositionally biased region" description="Basic residues" evidence="1">
    <location>
        <begin position="94"/>
        <end position="103"/>
    </location>
</feature>
<evidence type="ECO:0000256" key="2">
    <source>
        <dbReference type="SAM" id="Phobius"/>
    </source>
</evidence>
<feature type="compositionally biased region" description="Basic residues" evidence="1">
    <location>
        <begin position="210"/>
        <end position="219"/>
    </location>
</feature>